<feature type="signal peptide" evidence="17">
    <location>
        <begin position="1"/>
        <end position="24"/>
    </location>
</feature>
<keyword evidence="8" id="KW-0106">Calcium</keyword>
<keyword evidence="4 16" id="KW-0812">Transmembrane</keyword>
<feature type="region of interest" description="Disordered" evidence="15">
    <location>
        <begin position="823"/>
        <end position="936"/>
    </location>
</feature>
<organism evidence="19 20">
    <name type="scientific">Collybiopsis luxurians FD-317 M1</name>
    <dbReference type="NCBI Taxonomy" id="944289"/>
    <lineage>
        <taxon>Eukaryota</taxon>
        <taxon>Fungi</taxon>
        <taxon>Dikarya</taxon>
        <taxon>Basidiomycota</taxon>
        <taxon>Agaricomycotina</taxon>
        <taxon>Agaricomycetes</taxon>
        <taxon>Agaricomycetidae</taxon>
        <taxon>Agaricales</taxon>
        <taxon>Marasmiineae</taxon>
        <taxon>Omphalotaceae</taxon>
        <taxon>Collybiopsis</taxon>
        <taxon>Collybiopsis luxurians</taxon>
    </lineage>
</organism>
<feature type="compositionally biased region" description="Polar residues" evidence="15">
    <location>
        <begin position="141"/>
        <end position="150"/>
    </location>
</feature>
<feature type="region of interest" description="Disordered" evidence="15">
    <location>
        <begin position="134"/>
        <end position="156"/>
    </location>
</feature>
<evidence type="ECO:0000256" key="12">
    <source>
        <dbReference type="ARBA" id="ARBA00023180"/>
    </source>
</evidence>
<evidence type="ECO:0000256" key="15">
    <source>
        <dbReference type="SAM" id="MobiDB-lite"/>
    </source>
</evidence>
<feature type="compositionally biased region" description="Low complexity" evidence="15">
    <location>
        <begin position="542"/>
        <end position="554"/>
    </location>
</feature>
<keyword evidence="3 14" id="KW-0645">Protease</keyword>
<dbReference type="InterPro" id="IPR015500">
    <property type="entry name" value="Peptidase_S8_subtilisin-rel"/>
</dbReference>
<dbReference type="Gene3D" id="3.40.50.200">
    <property type="entry name" value="Peptidase S8/S53 domain"/>
    <property type="match status" value="1"/>
</dbReference>
<feature type="active site" description="Charge relay system" evidence="13 14">
    <location>
        <position position="204"/>
    </location>
</feature>
<dbReference type="EMBL" id="KN834786">
    <property type="protein sequence ID" value="KIK58249.1"/>
    <property type="molecule type" value="Genomic_DNA"/>
</dbReference>
<dbReference type="Pfam" id="PF01483">
    <property type="entry name" value="P_proprotein"/>
    <property type="match status" value="1"/>
</dbReference>
<comment type="similarity">
    <text evidence="2">Belongs to the peptidase S8 family. Furin subfamily.</text>
</comment>
<keyword evidence="7 14" id="KW-0720">Serine protease</keyword>
<keyword evidence="11" id="KW-0865">Zymogen</keyword>
<keyword evidence="6 14" id="KW-0378">Hydrolase</keyword>
<dbReference type="CDD" id="cd04059">
    <property type="entry name" value="Peptidases_S8_Protein_convertases_Kexins_Furin-like"/>
    <property type="match status" value="1"/>
</dbReference>
<dbReference type="SUPFAM" id="SSF52743">
    <property type="entry name" value="Subtilisin-like"/>
    <property type="match status" value="1"/>
</dbReference>
<feature type="region of interest" description="Disordered" evidence="15">
    <location>
        <begin position="528"/>
        <end position="565"/>
    </location>
</feature>
<feature type="compositionally biased region" description="Low complexity" evidence="15">
    <location>
        <begin position="715"/>
        <end position="730"/>
    </location>
</feature>
<evidence type="ECO:0000256" key="14">
    <source>
        <dbReference type="PROSITE-ProRule" id="PRU01240"/>
    </source>
</evidence>
<dbReference type="Proteomes" id="UP000053593">
    <property type="component" value="Unassembled WGS sequence"/>
</dbReference>
<evidence type="ECO:0000256" key="13">
    <source>
        <dbReference type="PIRSR" id="PIRSR615500-1"/>
    </source>
</evidence>
<keyword evidence="5 17" id="KW-0732">Signal</keyword>
<evidence type="ECO:0000256" key="8">
    <source>
        <dbReference type="ARBA" id="ARBA00022837"/>
    </source>
</evidence>
<dbReference type="GO" id="GO:0007323">
    <property type="term" value="P:peptide pheromone maturation"/>
    <property type="evidence" value="ECO:0007669"/>
    <property type="project" value="UniProtKB-ARBA"/>
</dbReference>
<feature type="active site" description="Charge relay system" evidence="13 14">
    <location>
        <position position="414"/>
    </location>
</feature>
<proteinExistence type="inferred from homology"/>
<evidence type="ECO:0000256" key="9">
    <source>
        <dbReference type="ARBA" id="ARBA00022989"/>
    </source>
</evidence>
<dbReference type="FunFam" id="3.40.50.200:FF:000005">
    <property type="entry name" value="Proprotein convertase subtilisin/kexin type 7"/>
    <property type="match status" value="1"/>
</dbReference>
<dbReference type="PROSITE" id="PS00138">
    <property type="entry name" value="SUBTILASE_SER"/>
    <property type="match status" value="1"/>
</dbReference>
<keyword evidence="20" id="KW-1185">Reference proteome</keyword>
<evidence type="ECO:0000256" key="7">
    <source>
        <dbReference type="ARBA" id="ARBA00022825"/>
    </source>
</evidence>
<keyword evidence="9 16" id="KW-1133">Transmembrane helix</keyword>
<dbReference type="PANTHER" id="PTHR42884:SF14">
    <property type="entry name" value="NEUROENDOCRINE CONVERTASE 1"/>
    <property type="match status" value="1"/>
</dbReference>
<evidence type="ECO:0000256" key="5">
    <source>
        <dbReference type="ARBA" id="ARBA00022729"/>
    </source>
</evidence>
<dbReference type="InterPro" id="IPR022398">
    <property type="entry name" value="Peptidase_S8_His-AS"/>
</dbReference>
<dbReference type="GO" id="GO:0005802">
    <property type="term" value="C:trans-Golgi network"/>
    <property type="evidence" value="ECO:0007669"/>
    <property type="project" value="TreeGrafter"/>
</dbReference>
<evidence type="ECO:0000256" key="11">
    <source>
        <dbReference type="ARBA" id="ARBA00023145"/>
    </source>
</evidence>
<feature type="active site" description="Charge relay system" evidence="13 14">
    <location>
        <position position="242"/>
    </location>
</feature>
<feature type="domain" description="P/Homo B" evidence="18">
    <location>
        <begin position="547"/>
        <end position="684"/>
    </location>
</feature>
<sequence>MPLPLPVTLLLALLISPPLPSALAVSSPAKRYYDTHNYYVLEHTKTYSLPLDEITRILGVEIVEQAGELADHWLVRVPKPELAVREETDPVLDTYGHMKTRAKADLSERDSEARLFASSVKSLSRQVLKQRVKRAPIPLPQDSSESTSPSPARAAAQRLGIQDPLFPDQWHLINDDFPSHMMNVTGVWEELGLTGTGVISSLVDDGLDYDSEDLKDNFDAADSYDFNDHVPLPTPKLPADHHGTRCAGQIAAQKNTLCGVGIAYNSRVSGVRILSGPITDVDEAAALNYGFQNVSIYSCSWGPPDDGRSMEGPSTLIQKAVVNGINNGRGGKGSIFVFASGNGAAHGDQCNFDGYTNSIYSVTVSAIDYKGLHPYYSEPCAANMVVAYSSGSGKHIVTTDKGTTTCAYTHGGTSAAAPNAVGVIALALEANPDLTWRDVQYLSILTARQVNPDDPDWEETKGWVRGVEGDGKTPANDVSSGIKGKPYSYKYGYGAMDGYEFVKAAQNWKSVKPQVWVRTHSVQLNNGTFNEKQEYNGGLKIPQDPAQAPSASSSHLGDGAEHDSDANRFSVTSTLELTSDALANANFDPQYLEHIQVRVWIQHARRGDVEVSITSPQGAVSVLGARREKDEDSDGYPGWVFMSVKHWGENPTGTWTIRVSDQSNPNNTGSFLGWNMVFWGAALDASKPTPKYEVPSYPNESDQWIFPPPEDRDSTSTSGDSPSTTRLPTRPTDHLPGDHGSAEGENTKPAFGDGSARPSSTPTPDEGYFSDLSKLSSNKKWFGGAIALVALFGLGAAVFFWRRRRNMQKSRMAYESLAANDDMPMTGLAEGQGGGLMSGRRRQSDNGPPRSGRTRELYDAFGEVSDDDDEDEDADEGTRLNPNNSGSRGGLRGGRGDVGGNEVGFHSGFLDDEDEGGVSPGASRTDLRQGAYRDEP</sequence>
<dbReference type="SUPFAM" id="SSF49785">
    <property type="entry name" value="Galactose-binding domain-like"/>
    <property type="match status" value="1"/>
</dbReference>
<protein>
    <recommendedName>
        <fullName evidence="18">P/Homo B domain-containing protein</fullName>
    </recommendedName>
</protein>
<dbReference type="FunFam" id="2.60.120.260:FF:000026">
    <property type="entry name" value="proprotein convertase subtilisin/kexin type 7"/>
    <property type="match status" value="1"/>
</dbReference>
<evidence type="ECO:0000256" key="10">
    <source>
        <dbReference type="ARBA" id="ARBA00023136"/>
    </source>
</evidence>
<reference evidence="19 20" key="1">
    <citation type="submission" date="2014-04" db="EMBL/GenBank/DDBJ databases">
        <title>Evolutionary Origins and Diversification of the Mycorrhizal Mutualists.</title>
        <authorList>
            <consortium name="DOE Joint Genome Institute"/>
            <consortium name="Mycorrhizal Genomics Consortium"/>
            <person name="Kohler A."/>
            <person name="Kuo A."/>
            <person name="Nagy L.G."/>
            <person name="Floudas D."/>
            <person name="Copeland A."/>
            <person name="Barry K.W."/>
            <person name="Cichocki N."/>
            <person name="Veneault-Fourrey C."/>
            <person name="LaButti K."/>
            <person name="Lindquist E.A."/>
            <person name="Lipzen A."/>
            <person name="Lundell T."/>
            <person name="Morin E."/>
            <person name="Murat C."/>
            <person name="Riley R."/>
            <person name="Ohm R."/>
            <person name="Sun H."/>
            <person name="Tunlid A."/>
            <person name="Henrissat B."/>
            <person name="Grigoriev I.V."/>
            <person name="Hibbett D.S."/>
            <person name="Martin F."/>
        </authorList>
    </citation>
    <scope>NUCLEOTIDE SEQUENCE [LARGE SCALE GENOMIC DNA]</scope>
    <source>
        <strain evidence="19 20">FD-317 M1</strain>
    </source>
</reference>
<dbReference type="InterPro" id="IPR023828">
    <property type="entry name" value="Peptidase_S8_Ser-AS"/>
</dbReference>
<dbReference type="GO" id="GO:0000139">
    <property type="term" value="C:Golgi membrane"/>
    <property type="evidence" value="ECO:0007669"/>
    <property type="project" value="TreeGrafter"/>
</dbReference>
<dbReference type="PROSITE" id="PS51892">
    <property type="entry name" value="SUBTILASE"/>
    <property type="match status" value="1"/>
</dbReference>
<dbReference type="PROSITE" id="PS51829">
    <property type="entry name" value="P_HOMO_B"/>
    <property type="match status" value="1"/>
</dbReference>
<dbReference type="GO" id="GO:0016485">
    <property type="term" value="P:protein processing"/>
    <property type="evidence" value="ECO:0007669"/>
    <property type="project" value="TreeGrafter"/>
</dbReference>
<evidence type="ECO:0000313" key="20">
    <source>
        <dbReference type="Proteomes" id="UP000053593"/>
    </source>
</evidence>
<feature type="compositionally biased region" description="Basic and acidic residues" evidence="15">
    <location>
        <begin position="925"/>
        <end position="936"/>
    </location>
</feature>
<comment type="subcellular location">
    <subcellularLocation>
        <location evidence="1">Membrane</location>
    </subcellularLocation>
</comment>
<dbReference type="HOGENOM" id="CLU_002976_2_1_1"/>
<dbReference type="PANTHER" id="PTHR42884">
    <property type="entry name" value="PROPROTEIN CONVERTASE SUBTILISIN/KEXIN-RELATED"/>
    <property type="match status" value="1"/>
</dbReference>
<feature type="compositionally biased region" description="Acidic residues" evidence="15">
    <location>
        <begin position="864"/>
        <end position="875"/>
    </location>
</feature>
<feature type="compositionally biased region" description="Gly residues" evidence="15">
    <location>
        <begin position="887"/>
        <end position="902"/>
    </location>
</feature>
<dbReference type="Gene3D" id="2.60.120.260">
    <property type="entry name" value="Galactose-binding domain-like"/>
    <property type="match status" value="1"/>
</dbReference>
<evidence type="ECO:0000256" key="17">
    <source>
        <dbReference type="SAM" id="SignalP"/>
    </source>
</evidence>
<evidence type="ECO:0000256" key="16">
    <source>
        <dbReference type="SAM" id="Phobius"/>
    </source>
</evidence>
<evidence type="ECO:0000256" key="2">
    <source>
        <dbReference type="ARBA" id="ARBA00005325"/>
    </source>
</evidence>
<feature type="chain" id="PRO_5002225053" description="P/Homo B domain-containing protein" evidence="17">
    <location>
        <begin position="25"/>
        <end position="936"/>
    </location>
</feature>
<dbReference type="InterPro" id="IPR036852">
    <property type="entry name" value="Peptidase_S8/S53_dom_sf"/>
</dbReference>
<evidence type="ECO:0000313" key="19">
    <source>
        <dbReference type="EMBL" id="KIK58249.1"/>
    </source>
</evidence>
<dbReference type="InterPro" id="IPR002884">
    <property type="entry name" value="P_dom"/>
</dbReference>
<evidence type="ECO:0000259" key="18">
    <source>
        <dbReference type="PROSITE" id="PS51829"/>
    </source>
</evidence>
<evidence type="ECO:0000256" key="6">
    <source>
        <dbReference type="ARBA" id="ARBA00022801"/>
    </source>
</evidence>
<name>A0A0D0C6V5_9AGAR</name>
<dbReference type="PROSITE" id="PS00137">
    <property type="entry name" value="SUBTILASE_HIS"/>
    <property type="match status" value="1"/>
</dbReference>
<feature type="transmembrane region" description="Helical" evidence="16">
    <location>
        <begin position="781"/>
        <end position="801"/>
    </location>
</feature>
<feature type="compositionally biased region" description="Basic and acidic residues" evidence="15">
    <location>
        <begin position="731"/>
        <end position="746"/>
    </location>
</feature>
<keyword evidence="12" id="KW-0325">Glycoprotein</keyword>
<dbReference type="Pfam" id="PF00082">
    <property type="entry name" value="Peptidase_S8"/>
    <property type="match status" value="1"/>
</dbReference>
<accession>A0A0D0C6V5</accession>
<dbReference type="InterPro" id="IPR023827">
    <property type="entry name" value="Peptidase_S8_Asp-AS"/>
</dbReference>
<dbReference type="InterPro" id="IPR034182">
    <property type="entry name" value="Kexin/furin"/>
</dbReference>
<evidence type="ECO:0000256" key="3">
    <source>
        <dbReference type="ARBA" id="ARBA00022670"/>
    </source>
</evidence>
<dbReference type="OrthoDB" id="300641at2759"/>
<keyword evidence="10 16" id="KW-0472">Membrane</keyword>
<evidence type="ECO:0000256" key="1">
    <source>
        <dbReference type="ARBA" id="ARBA00004370"/>
    </source>
</evidence>
<feature type="region of interest" description="Disordered" evidence="15">
    <location>
        <begin position="689"/>
        <end position="766"/>
    </location>
</feature>
<gene>
    <name evidence="19" type="ORF">GYMLUDRAFT_45468</name>
</gene>
<dbReference type="GO" id="GO:0004252">
    <property type="term" value="F:serine-type endopeptidase activity"/>
    <property type="evidence" value="ECO:0007669"/>
    <property type="project" value="UniProtKB-UniRule"/>
</dbReference>
<dbReference type="PRINTS" id="PR00723">
    <property type="entry name" value="SUBTILISIN"/>
</dbReference>
<dbReference type="AlphaFoldDB" id="A0A0D0C6V5"/>
<dbReference type="InterPro" id="IPR008979">
    <property type="entry name" value="Galactose-bd-like_sf"/>
</dbReference>
<dbReference type="PROSITE" id="PS00136">
    <property type="entry name" value="SUBTILASE_ASP"/>
    <property type="match status" value="1"/>
</dbReference>
<evidence type="ECO:0000256" key="4">
    <source>
        <dbReference type="ARBA" id="ARBA00022692"/>
    </source>
</evidence>
<dbReference type="InterPro" id="IPR000209">
    <property type="entry name" value="Peptidase_S8/S53_dom"/>
</dbReference>